<dbReference type="AlphaFoldDB" id="A0A2T4U071"/>
<keyword evidence="10 12" id="KW-0464">Manganese</keyword>
<dbReference type="InterPro" id="IPR005671">
    <property type="entry name" value="LeuA_bact_synth"/>
</dbReference>
<dbReference type="Pfam" id="PF00682">
    <property type="entry name" value="HMGL-like"/>
    <property type="match status" value="1"/>
</dbReference>
<dbReference type="SUPFAM" id="SSF51569">
    <property type="entry name" value="Aldolase"/>
    <property type="match status" value="1"/>
</dbReference>
<keyword evidence="5 12" id="KW-0432">Leucine biosynthesis</keyword>
<evidence type="ECO:0000256" key="2">
    <source>
        <dbReference type="ARBA" id="ARBA00009396"/>
    </source>
</evidence>
<dbReference type="UniPathway" id="UPA00048">
    <property type="reaction ID" value="UER00070"/>
</dbReference>
<comment type="function">
    <text evidence="12">Catalyzes the condensation of the acetyl group of acetyl-CoA with 3-methyl-2-oxobutanoate (2-ketoisovalerate) to form 3-carboxy-3-hydroxy-4-methylpentanoate (2-isopropylmalate).</text>
</comment>
<dbReference type="OrthoDB" id="9804858at2"/>
<dbReference type="PROSITE" id="PS50991">
    <property type="entry name" value="PYR_CT"/>
    <property type="match status" value="1"/>
</dbReference>
<evidence type="ECO:0000259" key="13">
    <source>
        <dbReference type="PROSITE" id="PS50991"/>
    </source>
</evidence>
<evidence type="ECO:0000256" key="9">
    <source>
        <dbReference type="ARBA" id="ARBA00022723"/>
    </source>
</evidence>
<evidence type="ECO:0000256" key="4">
    <source>
        <dbReference type="ARBA" id="ARBA00018198"/>
    </source>
</evidence>
<dbReference type="GO" id="GO:0003852">
    <property type="term" value="F:2-isopropylmalate synthase activity"/>
    <property type="evidence" value="ECO:0007669"/>
    <property type="project" value="UniProtKB-UniRule"/>
</dbReference>
<dbReference type="Gene3D" id="1.10.238.260">
    <property type="match status" value="1"/>
</dbReference>
<dbReference type="PROSITE" id="PS00816">
    <property type="entry name" value="AIPM_HOMOCIT_SYNTH_2"/>
    <property type="match status" value="1"/>
</dbReference>
<reference evidence="15" key="2">
    <citation type="journal article" date="2018" name="Environ. Microbiol.">
        <title>Bloom of a denitrifying methanotroph, 'Candidatus Methylomirabilis limnetica', in a deep stratified lake.</title>
        <authorList>
            <person name="Graf J.S."/>
            <person name="Mayr M.J."/>
            <person name="Marchant H.K."/>
            <person name="Tienken D."/>
            <person name="Hach P.F."/>
            <person name="Brand A."/>
            <person name="Schubert C.J."/>
            <person name="Kuypers M.M."/>
            <person name="Milucka J."/>
        </authorList>
    </citation>
    <scope>NUCLEOTIDE SEQUENCE [LARGE SCALE GENOMIC DNA]</scope>
    <source>
        <strain evidence="15">Zug</strain>
    </source>
</reference>
<dbReference type="GO" id="GO:0030145">
    <property type="term" value="F:manganese ion binding"/>
    <property type="evidence" value="ECO:0007669"/>
    <property type="project" value="UniProtKB-UniRule"/>
</dbReference>
<sequence>MGNRIMIFDTTLRDGEQAPGCSMNTREKLEMARQLARLKVDVIEAGFAIASEDDFEAVKTIAQNLKDGPIIASLCRARDIDIDRSWEALQYAERSRIHIFIATSEIHITYKLKSTHEDVLQAAVTAVKHARRYTDDVEFSPEDAHRSEQDYLCKVVEEVIKAGATTINIPDTVGYGVPWEFGARIKNLFDRVPNIDKAVISCHCHNDLGLAVANSLEAIRNGARQVECTINGIGERAGNASLEEIVMALRTRKDLLDFEVGVNTEEIYRSSKLLTSIIGIPVQPNKAIVGANAFAHEAGVHQHGMLQKPLTYEIMTPESVGVPQSRLVLGKHSGRHAFKKRLEELGVMLAEEALNRAFIRFKIVADKKKEVFDDDLLAIVEEEALAAGETYTLEYLQFTSGINIVPTATVRLKRENEIFQESGWGDGPVDAAYKAIDQITKIQGRLADYSIRAITAGKDALGEVVLKLEVNGHTVIGRGTSTDVIEASVRAYLNAINKIVGAARPPKDMAAPRGL</sequence>
<keyword evidence="11 12" id="KW-0100">Branched-chain amino acid biosynthesis</keyword>
<dbReference type="Proteomes" id="UP000241436">
    <property type="component" value="Unassembled WGS sequence"/>
</dbReference>
<feature type="binding site" evidence="12">
    <location>
        <position position="239"/>
    </location>
    <ligand>
        <name>Mn(2+)</name>
        <dbReference type="ChEBI" id="CHEBI:29035"/>
    </ligand>
</feature>
<dbReference type="GO" id="GO:0003985">
    <property type="term" value="F:acetyl-CoA C-acetyltransferase activity"/>
    <property type="evidence" value="ECO:0007669"/>
    <property type="project" value="UniProtKB-UniRule"/>
</dbReference>
<dbReference type="InterPro" id="IPR013709">
    <property type="entry name" value="2-isopropylmalate_synth_dimer"/>
</dbReference>
<evidence type="ECO:0000256" key="6">
    <source>
        <dbReference type="ARBA" id="ARBA00022490"/>
    </source>
</evidence>
<evidence type="ECO:0000313" key="15">
    <source>
        <dbReference type="Proteomes" id="UP000241436"/>
    </source>
</evidence>
<dbReference type="Gene3D" id="3.20.20.70">
    <property type="entry name" value="Aldolase class I"/>
    <property type="match status" value="1"/>
</dbReference>
<dbReference type="Pfam" id="PF22617">
    <property type="entry name" value="HCS_D2"/>
    <property type="match status" value="1"/>
</dbReference>
<comment type="catalytic activity">
    <reaction evidence="12">
        <text>3-methyl-2-oxobutanoate + acetyl-CoA + H2O = (2S)-2-isopropylmalate + CoA + H(+)</text>
        <dbReference type="Rhea" id="RHEA:21524"/>
        <dbReference type="ChEBI" id="CHEBI:1178"/>
        <dbReference type="ChEBI" id="CHEBI:11851"/>
        <dbReference type="ChEBI" id="CHEBI:15377"/>
        <dbReference type="ChEBI" id="CHEBI:15378"/>
        <dbReference type="ChEBI" id="CHEBI:57287"/>
        <dbReference type="ChEBI" id="CHEBI:57288"/>
        <dbReference type="EC" id="2.3.3.13"/>
    </reaction>
</comment>
<dbReference type="FunFam" id="3.30.160.270:FF:000001">
    <property type="entry name" value="2-isopropylmalate synthase"/>
    <property type="match status" value="1"/>
</dbReference>
<accession>A0A2T4U071</accession>
<keyword evidence="6 12" id="KW-0963">Cytoplasm</keyword>
<dbReference type="EMBL" id="NVQC01000013">
    <property type="protein sequence ID" value="PTL36732.1"/>
    <property type="molecule type" value="Genomic_DNA"/>
</dbReference>
<evidence type="ECO:0000256" key="10">
    <source>
        <dbReference type="ARBA" id="ARBA00023211"/>
    </source>
</evidence>
<dbReference type="NCBIfam" id="NF002086">
    <property type="entry name" value="PRK00915.1-3"/>
    <property type="match status" value="1"/>
</dbReference>
<dbReference type="PANTHER" id="PTHR10277:SF9">
    <property type="entry name" value="2-ISOPROPYLMALATE SYNTHASE 1, CHLOROPLASTIC-RELATED"/>
    <property type="match status" value="1"/>
</dbReference>
<dbReference type="NCBIfam" id="NF002087">
    <property type="entry name" value="PRK00915.1-4"/>
    <property type="match status" value="1"/>
</dbReference>
<protein>
    <recommendedName>
        <fullName evidence="4 12">2-isopropylmalate synthase</fullName>
        <ecNumber evidence="3 12">2.3.3.13</ecNumber>
    </recommendedName>
    <alternativeName>
        <fullName evidence="12">Alpha-IPM synthase</fullName>
    </alternativeName>
    <alternativeName>
        <fullName evidence="12">Alpha-isopropylmalate synthase</fullName>
    </alternativeName>
</protein>
<feature type="region of interest" description="Regulatory domain" evidence="12">
    <location>
        <begin position="392"/>
        <end position="515"/>
    </location>
</feature>
<feature type="binding site" evidence="12">
    <location>
        <position position="203"/>
    </location>
    <ligand>
        <name>Mn(2+)</name>
        <dbReference type="ChEBI" id="CHEBI:29035"/>
    </ligand>
</feature>
<evidence type="ECO:0000256" key="8">
    <source>
        <dbReference type="ARBA" id="ARBA00022679"/>
    </source>
</evidence>
<dbReference type="PROSITE" id="PS00815">
    <property type="entry name" value="AIPM_HOMOCIT_SYNTH_1"/>
    <property type="match status" value="1"/>
</dbReference>
<dbReference type="Pfam" id="PF08502">
    <property type="entry name" value="LeuA_dimer"/>
    <property type="match status" value="1"/>
</dbReference>
<comment type="pathway">
    <text evidence="1 12">Amino-acid biosynthesis; L-leucine biosynthesis; L-leucine from 3-methyl-2-oxobutanoate: step 1/4.</text>
</comment>
<keyword evidence="9 12" id="KW-0479">Metal-binding</keyword>
<comment type="similarity">
    <text evidence="2 12">Belongs to the alpha-IPM synthase/homocitrate synthase family. LeuA type 1 subfamily.</text>
</comment>
<name>A0A2T4U071_9BACT</name>
<dbReference type="InterPro" id="IPR002034">
    <property type="entry name" value="AIPM/Hcit_synth_CS"/>
</dbReference>
<dbReference type="RefSeq" id="WP_107561486.1">
    <property type="nucleotide sequence ID" value="NZ_NVQC01000013.1"/>
</dbReference>
<gene>
    <name evidence="12" type="primary">leuA</name>
    <name evidence="14" type="ORF">CLG94_03410</name>
</gene>
<dbReference type="PANTHER" id="PTHR10277">
    <property type="entry name" value="HOMOCITRATE SYNTHASE-RELATED"/>
    <property type="match status" value="1"/>
</dbReference>
<dbReference type="NCBIfam" id="TIGR00973">
    <property type="entry name" value="leuA_bact"/>
    <property type="match status" value="1"/>
</dbReference>
<comment type="cofactor">
    <cofactor evidence="12">
        <name>Mn(2+)</name>
        <dbReference type="ChEBI" id="CHEBI:29035"/>
    </cofactor>
</comment>
<reference evidence="14 15" key="1">
    <citation type="submission" date="2017-09" db="EMBL/GenBank/DDBJ databases">
        <title>Bloom of a denitrifying methanotroph, Candidatus Methylomirabilis limnetica, in a deep stratified lake.</title>
        <authorList>
            <person name="Graf J.S."/>
            <person name="Marchant H.K."/>
            <person name="Tienken D."/>
            <person name="Hach P.F."/>
            <person name="Brand A."/>
            <person name="Schubert C.J."/>
            <person name="Kuypers M.M."/>
            <person name="Milucka J."/>
        </authorList>
    </citation>
    <scope>NUCLEOTIDE SEQUENCE [LARGE SCALE GENOMIC DNA]</scope>
    <source>
        <strain evidence="14 15">Zug</strain>
    </source>
</reference>
<dbReference type="Gene3D" id="3.30.160.270">
    <property type="match status" value="1"/>
</dbReference>
<dbReference type="InterPro" id="IPR013785">
    <property type="entry name" value="Aldolase_TIM"/>
</dbReference>
<evidence type="ECO:0000256" key="7">
    <source>
        <dbReference type="ARBA" id="ARBA00022605"/>
    </source>
</evidence>
<feature type="domain" description="Pyruvate carboxyltransferase" evidence="13">
    <location>
        <begin position="5"/>
        <end position="268"/>
    </location>
</feature>
<dbReference type="SUPFAM" id="SSF110921">
    <property type="entry name" value="2-isopropylmalate synthase LeuA, allosteric (dimerisation) domain"/>
    <property type="match status" value="1"/>
</dbReference>
<evidence type="ECO:0000256" key="12">
    <source>
        <dbReference type="HAMAP-Rule" id="MF_01025"/>
    </source>
</evidence>
<organism evidence="14 15">
    <name type="scientific">Candidatus Methylomirabilis limnetica</name>
    <dbReference type="NCBI Taxonomy" id="2033718"/>
    <lineage>
        <taxon>Bacteria</taxon>
        <taxon>Candidatus Methylomirabilota</taxon>
        <taxon>Candidatus Methylomirabilia</taxon>
        <taxon>Candidatus Methylomirabilales</taxon>
        <taxon>Candidatus Methylomirabilaceae</taxon>
        <taxon>Candidatus Methylomirabilis</taxon>
    </lineage>
</organism>
<dbReference type="SMART" id="SM00917">
    <property type="entry name" value="LeuA_dimer"/>
    <property type="match status" value="1"/>
</dbReference>
<dbReference type="HAMAP" id="MF_01025">
    <property type="entry name" value="LeuA_type1"/>
    <property type="match status" value="1"/>
</dbReference>
<evidence type="ECO:0000256" key="5">
    <source>
        <dbReference type="ARBA" id="ARBA00022430"/>
    </source>
</evidence>
<dbReference type="GO" id="GO:0005737">
    <property type="term" value="C:cytoplasm"/>
    <property type="evidence" value="ECO:0007669"/>
    <property type="project" value="UniProtKB-UniRule"/>
</dbReference>
<comment type="caution">
    <text evidence="14">The sequence shown here is derived from an EMBL/GenBank/DDBJ whole genome shotgun (WGS) entry which is preliminary data.</text>
</comment>
<keyword evidence="15" id="KW-1185">Reference proteome</keyword>
<proteinExistence type="inferred from homology"/>
<dbReference type="GO" id="GO:0009098">
    <property type="term" value="P:L-leucine biosynthetic process"/>
    <property type="evidence" value="ECO:0007669"/>
    <property type="project" value="UniProtKB-UniRule"/>
</dbReference>
<dbReference type="FunFam" id="1.10.238.260:FF:000001">
    <property type="entry name" value="2-isopropylmalate synthase"/>
    <property type="match status" value="1"/>
</dbReference>
<dbReference type="EC" id="2.3.3.13" evidence="3 12"/>
<evidence type="ECO:0000313" key="14">
    <source>
        <dbReference type="EMBL" id="PTL36732.1"/>
    </source>
</evidence>
<keyword evidence="8 12" id="KW-0808">Transferase</keyword>
<keyword evidence="7 12" id="KW-0028">Amino-acid biosynthesis</keyword>
<evidence type="ECO:0000256" key="1">
    <source>
        <dbReference type="ARBA" id="ARBA00004689"/>
    </source>
</evidence>
<dbReference type="InterPro" id="IPR036230">
    <property type="entry name" value="LeuA_allosteric_dom_sf"/>
</dbReference>
<feature type="binding site" evidence="12">
    <location>
        <position position="205"/>
    </location>
    <ligand>
        <name>Mn(2+)</name>
        <dbReference type="ChEBI" id="CHEBI:29035"/>
    </ligand>
</feature>
<dbReference type="FunFam" id="3.20.20.70:FF:000010">
    <property type="entry name" value="2-isopropylmalate synthase"/>
    <property type="match status" value="1"/>
</dbReference>
<dbReference type="InterPro" id="IPR054691">
    <property type="entry name" value="LeuA/HCS_post-cat"/>
</dbReference>
<evidence type="ECO:0000256" key="11">
    <source>
        <dbReference type="ARBA" id="ARBA00023304"/>
    </source>
</evidence>
<evidence type="ECO:0000256" key="3">
    <source>
        <dbReference type="ARBA" id="ARBA00012973"/>
    </source>
</evidence>
<feature type="binding site" evidence="12">
    <location>
        <position position="14"/>
    </location>
    <ligand>
        <name>Mn(2+)</name>
        <dbReference type="ChEBI" id="CHEBI:29035"/>
    </ligand>
</feature>
<dbReference type="CDD" id="cd07940">
    <property type="entry name" value="DRE_TIM_IPMS"/>
    <property type="match status" value="1"/>
</dbReference>
<comment type="subunit">
    <text evidence="12">Homodimer.</text>
</comment>
<dbReference type="InterPro" id="IPR000891">
    <property type="entry name" value="PYR_CT"/>
</dbReference>
<dbReference type="InterPro" id="IPR050073">
    <property type="entry name" value="2-IPM_HCS-like"/>
</dbReference>